<protein>
    <recommendedName>
        <fullName evidence="4">Photosystem II oxygen evolving complex protein PsbP</fullName>
    </recommendedName>
</protein>
<name>A0ABT3B191_9CYAN</name>
<evidence type="ECO:0008006" key="4">
    <source>
        <dbReference type="Google" id="ProtNLM"/>
    </source>
</evidence>
<gene>
    <name evidence="2" type="ORF">OGM63_16750</name>
</gene>
<dbReference type="RefSeq" id="WP_263746729.1">
    <property type="nucleotide sequence ID" value="NZ_JAOWRF010000243.1"/>
</dbReference>
<feature type="chain" id="PRO_5046349965" description="Photosystem II oxygen evolving complex protein PsbP" evidence="1">
    <location>
        <begin position="32"/>
        <end position="170"/>
    </location>
</feature>
<keyword evidence="3" id="KW-1185">Reference proteome</keyword>
<feature type="non-terminal residue" evidence="2">
    <location>
        <position position="170"/>
    </location>
</feature>
<reference evidence="2 3" key="1">
    <citation type="submission" date="2022-10" db="EMBL/GenBank/DDBJ databases">
        <title>Identification of biosynthetic pathway for the production of the potent trypsin inhibitor radiosumin.</title>
        <authorList>
            <person name="Fewer D.P."/>
            <person name="Delbaje E."/>
            <person name="Ouyang X."/>
            <person name="Agostino P.D."/>
            <person name="Wahlsten M."/>
            <person name="Jokela J."/>
            <person name="Permi P."/>
            <person name="Haapaniemi E."/>
            <person name="Koistinen H."/>
        </authorList>
    </citation>
    <scope>NUCLEOTIDE SEQUENCE [LARGE SCALE GENOMIC DNA]</scope>
    <source>
        <strain evidence="2 3">NIES-515</strain>
    </source>
</reference>
<evidence type="ECO:0000256" key="1">
    <source>
        <dbReference type="SAM" id="SignalP"/>
    </source>
</evidence>
<accession>A0ABT3B191</accession>
<dbReference type="Proteomes" id="UP001526143">
    <property type="component" value="Unassembled WGS sequence"/>
</dbReference>
<dbReference type="PROSITE" id="PS51257">
    <property type="entry name" value="PROKAR_LIPOPROTEIN"/>
    <property type="match status" value="1"/>
</dbReference>
<feature type="signal peptide" evidence="1">
    <location>
        <begin position="1"/>
        <end position="31"/>
    </location>
</feature>
<proteinExistence type="predicted"/>
<sequence length="170" mass="19518">MSTATKTYRKRKTYAIALSLILCGCSAPSFINSDVTWRTYTNSRYGFEFLYPSSWTSLPPPENNDGIAFVSPQNTRVEIRGWGDNRLPDALITDKNAKKTINPNFKTNQGVFGVLEVEVGSQESSMTLTLTTLQVKYYWQGRSPASEFKNYYHAFYYIAQQYRISGEEWR</sequence>
<keyword evidence="1" id="KW-0732">Signal</keyword>
<organism evidence="2 3">
    <name type="scientific">Plectonema radiosum NIES-515</name>
    <dbReference type="NCBI Taxonomy" id="2986073"/>
    <lineage>
        <taxon>Bacteria</taxon>
        <taxon>Bacillati</taxon>
        <taxon>Cyanobacteriota</taxon>
        <taxon>Cyanophyceae</taxon>
        <taxon>Oscillatoriophycideae</taxon>
        <taxon>Oscillatoriales</taxon>
        <taxon>Microcoleaceae</taxon>
        <taxon>Plectonema</taxon>
    </lineage>
</organism>
<evidence type="ECO:0000313" key="3">
    <source>
        <dbReference type="Proteomes" id="UP001526143"/>
    </source>
</evidence>
<comment type="caution">
    <text evidence="2">The sequence shown here is derived from an EMBL/GenBank/DDBJ whole genome shotgun (WGS) entry which is preliminary data.</text>
</comment>
<evidence type="ECO:0000313" key="2">
    <source>
        <dbReference type="EMBL" id="MCV3215141.1"/>
    </source>
</evidence>
<dbReference type="EMBL" id="JAOWRF010000243">
    <property type="protein sequence ID" value="MCV3215141.1"/>
    <property type="molecule type" value="Genomic_DNA"/>
</dbReference>